<organism evidence="8 14">
    <name type="scientific">Phytophthora fragariae</name>
    <dbReference type="NCBI Taxonomy" id="53985"/>
    <lineage>
        <taxon>Eukaryota</taxon>
        <taxon>Sar</taxon>
        <taxon>Stramenopiles</taxon>
        <taxon>Oomycota</taxon>
        <taxon>Peronosporomycetes</taxon>
        <taxon>Peronosporales</taxon>
        <taxon>Peronosporaceae</taxon>
        <taxon>Phytophthora</taxon>
    </lineage>
</organism>
<keyword evidence="1" id="KW-0378">Hydrolase</keyword>
<dbReference type="SUPFAM" id="SSF52266">
    <property type="entry name" value="SGNH hydrolase"/>
    <property type="match status" value="1"/>
</dbReference>
<dbReference type="EMBL" id="QXGB01000199">
    <property type="protein sequence ID" value="KAE9225114.1"/>
    <property type="molecule type" value="Genomic_DNA"/>
</dbReference>
<evidence type="ECO:0000313" key="8">
    <source>
        <dbReference type="EMBL" id="KAE9225114.1"/>
    </source>
</evidence>
<keyword evidence="14" id="KW-1185">Reference proteome</keyword>
<dbReference type="InterPro" id="IPR045136">
    <property type="entry name" value="Iah1-like"/>
</dbReference>
<evidence type="ECO:0000313" key="13">
    <source>
        <dbReference type="Proteomes" id="UP000429523"/>
    </source>
</evidence>
<evidence type="ECO:0000313" key="9">
    <source>
        <dbReference type="EMBL" id="KAE9246668.1"/>
    </source>
</evidence>
<evidence type="ECO:0000313" key="7">
    <source>
        <dbReference type="EMBL" id="KAE9150142.1"/>
    </source>
</evidence>
<evidence type="ECO:0000313" key="14">
    <source>
        <dbReference type="Proteomes" id="UP000433483"/>
    </source>
</evidence>
<dbReference type="Proteomes" id="UP000440732">
    <property type="component" value="Unassembled WGS sequence"/>
</dbReference>
<reference evidence="13 14" key="1">
    <citation type="submission" date="2018-08" db="EMBL/GenBank/DDBJ databases">
        <title>Genomic investigation of the strawberry pathogen Phytophthora fragariae indicates pathogenicity is determined by transcriptional variation in three key races.</title>
        <authorList>
            <person name="Adams T.M."/>
            <person name="Armitage A.D."/>
            <person name="Sobczyk M.K."/>
            <person name="Bates H.J."/>
            <person name="Dunwell J.M."/>
            <person name="Nellist C.F."/>
            <person name="Harrison R.J."/>
        </authorList>
    </citation>
    <scope>NUCLEOTIDE SEQUENCE [LARGE SCALE GENOMIC DNA]</scope>
    <source>
        <strain evidence="11 15">A4</strain>
        <strain evidence="10 16">BC-1</strain>
        <strain evidence="9 20">BC-23</strain>
        <strain evidence="8 14">NOV-27</strain>
        <strain evidence="7 17">NOV-5</strain>
        <strain evidence="6 18">NOV-71</strain>
        <strain evidence="12 21">NOV-77</strain>
        <strain evidence="3 13">NOV-9</strain>
        <strain evidence="5 22">ONT-3</strain>
        <strain evidence="4 19">SCRP245</strain>
    </source>
</reference>
<evidence type="ECO:0000313" key="11">
    <source>
        <dbReference type="EMBL" id="KAE9318850.1"/>
    </source>
</evidence>
<evidence type="ECO:0000313" key="17">
    <source>
        <dbReference type="Proteomes" id="UP000440732"/>
    </source>
</evidence>
<dbReference type="Proteomes" id="UP000433483">
    <property type="component" value="Unassembled WGS sequence"/>
</dbReference>
<dbReference type="InterPro" id="IPR036514">
    <property type="entry name" value="SGNH_hydro_sf"/>
</dbReference>
<accession>A0A6A3YVH9</accession>
<comment type="caution">
    <text evidence="8">The sequence shown here is derived from an EMBL/GenBank/DDBJ whole genome shotgun (WGS) entry which is preliminary data.</text>
</comment>
<dbReference type="PANTHER" id="PTHR14209:SF19">
    <property type="entry name" value="ISOAMYL ACETATE-HYDROLYZING ESTERASE 1 HOMOLOG"/>
    <property type="match status" value="1"/>
</dbReference>
<dbReference type="EMBL" id="QXFY01000142">
    <property type="protein sequence ID" value="KAE9355030.1"/>
    <property type="molecule type" value="Genomic_DNA"/>
</dbReference>
<dbReference type="EMBL" id="QXGA01000204">
    <property type="protein sequence ID" value="KAE9150142.1"/>
    <property type="molecule type" value="Genomic_DNA"/>
</dbReference>
<dbReference type="EMBL" id="QXGE01000242">
    <property type="protein sequence ID" value="KAE9318850.1"/>
    <property type="molecule type" value="Genomic_DNA"/>
</dbReference>
<dbReference type="Pfam" id="PF13472">
    <property type="entry name" value="Lipase_GDSL_2"/>
    <property type="match status" value="1"/>
</dbReference>
<dbReference type="Proteomes" id="UP000460718">
    <property type="component" value="Unassembled WGS sequence"/>
</dbReference>
<evidence type="ECO:0000313" key="22">
    <source>
        <dbReference type="Proteomes" id="UP000488956"/>
    </source>
</evidence>
<dbReference type="PANTHER" id="PTHR14209">
    <property type="entry name" value="ISOAMYL ACETATE-HYDROLYZING ESTERASE 1"/>
    <property type="match status" value="1"/>
</dbReference>
<dbReference type="AlphaFoldDB" id="A0A6A3YVH9"/>
<evidence type="ECO:0000313" key="5">
    <source>
        <dbReference type="EMBL" id="KAE9126176.1"/>
    </source>
</evidence>
<dbReference type="GO" id="GO:0016787">
    <property type="term" value="F:hydrolase activity"/>
    <property type="evidence" value="ECO:0007669"/>
    <property type="project" value="UniProtKB-KW"/>
</dbReference>
<evidence type="ECO:0000313" key="21">
    <source>
        <dbReference type="Proteomes" id="UP000486351"/>
    </source>
</evidence>
<dbReference type="Proteomes" id="UP000441208">
    <property type="component" value="Unassembled WGS sequence"/>
</dbReference>
<evidence type="ECO:0000313" key="3">
    <source>
        <dbReference type="EMBL" id="KAE8944779.1"/>
    </source>
</evidence>
<dbReference type="Proteomes" id="UP000437068">
    <property type="component" value="Unassembled WGS sequence"/>
</dbReference>
<evidence type="ECO:0000313" key="19">
    <source>
        <dbReference type="Proteomes" id="UP000460718"/>
    </source>
</evidence>
<dbReference type="InterPro" id="IPR013830">
    <property type="entry name" value="SGNH_hydro"/>
</dbReference>
<evidence type="ECO:0000313" key="4">
    <source>
        <dbReference type="EMBL" id="KAE9021004.1"/>
    </source>
</evidence>
<evidence type="ECO:0000313" key="12">
    <source>
        <dbReference type="EMBL" id="KAE9355030.1"/>
    </source>
</evidence>
<dbReference type="OrthoDB" id="671439at2759"/>
<dbReference type="Gene3D" id="3.40.50.1110">
    <property type="entry name" value="SGNH hydrolase"/>
    <property type="match status" value="1"/>
</dbReference>
<protein>
    <recommendedName>
        <fullName evidence="2">SGNH hydrolase-type esterase domain-containing protein</fullName>
    </recommendedName>
</protein>
<dbReference type="Proteomes" id="UP000429523">
    <property type="component" value="Unassembled WGS sequence"/>
</dbReference>
<name>A0A6A3YVH9_9STRA</name>
<sequence length="280" mass="30438">MLLSLRVKCVLVAIVAAAAVVAWLVIALADTKPKLRPVVLLTGDSLMEHGTDVSKSGWAALLQGEYSRTADVVNRGLPGYNTKWFFKDIAPTIEREIRKGVYTTPSLITIWFGANDAALATGYSSEQHVPIEDYKENLKKIVSGFWSAAPTAGILLITPPHVNDAARAKLAVAVNGSIDRTNAMTKKYAQACVETGASIGVPVLDLNSYFNAMNETTRDALLISDGLHFNSSGNELVYEQLTEKIAAVFPSLDAKLKVWQFPGYSEYEASDPWTSQDGER</sequence>
<evidence type="ECO:0000313" key="10">
    <source>
        <dbReference type="EMBL" id="KAE9247309.1"/>
    </source>
</evidence>
<evidence type="ECO:0000313" key="15">
    <source>
        <dbReference type="Proteomes" id="UP000437068"/>
    </source>
</evidence>
<dbReference type="CDD" id="cd01838">
    <property type="entry name" value="Isoamyl_acetate_hydrolase_like"/>
    <property type="match status" value="1"/>
</dbReference>
<dbReference type="EMBL" id="QXFW01000196">
    <property type="protein sequence ID" value="KAE9021004.1"/>
    <property type="molecule type" value="Genomic_DNA"/>
</dbReference>
<evidence type="ECO:0000256" key="1">
    <source>
        <dbReference type="ARBA" id="ARBA00022801"/>
    </source>
</evidence>
<dbReference type="FunFam" id="3.40.50.1110:FF:000002">
    <property type="entry name" value="isoamyl acetate-hydrolyzing esterase 1 homolog"/>
    <property type="match status" value="1"/>
</dbReference>
<gene>
    <name evidence="11" type="ORF">PF001_g6175</name>
    <name evidence="10" type="ORF">PF002_g6355</name>
    <name evidence="9" type="ORF">PF004_g4704</name>
    <name evidence="8" type="ORF">PF005_g5674</name>
    <name evidence="7" type="ORF">PF006_g5470</name>
    <name evidence="6" type="ORF">PF007_g5734</name>
    <name evidence="12" type="ORF">PF008_g4276</name>
    <name evidence="3" type="ORF">PF009_g5545</name>
    <name evidence="5" type="ORF">PF010_g5368</name>
    <name evidence="4" type="ORF">PF011_g5154</name>
</gene>
<dbReference type="EMBL" id="QXGC01000165">
    <property type="protein sequence ID" value="KAE9246668.1"/>
    <property type="molecule type" value="Genomic_DNA"/>
</dbReference>
<dbReference type="EMBL" id="QXFX01000197">
    <property type="protein sequence ID" value="KAE9126176.1"/>
    <property type="molecule type" value="Genomic_DNA"/>
</dbReference>
<evidence type="ECO:0000313" key="20">
    <source>
        <dbReference type="Proteomes" id="UP000476176"/>
    </source>
</evidence>
<evidence type="ECO:0000259" key="2">
    <source>
        <dbReference type="Pfam" id="PF13472"/>
    </source>
</evidence>
<evidence type="ECO:0000313" key="18">
    <source>
        <dbReference type="Proteomes" id="UP000441208"/>
    </source>
</evidence>
<evidence type="ECO:0000313" key="6">
    <source>
        <dbReference type="EMBL" id="KAE9127131.1"/>
    </source>
</evidence>
<dbReference type="EMBL" id="QXGF01000186">
    <property type="protein sequence ID" value="KAE8944779.1"/>
    <property type="molecule type" value="Genomic_DNA"/>
</dbReference>
<evidence type="ECO:0000313" key="16">
    <source>
        <dbReference type="Proteomes" id="UP000440367"/>
    </source>
</evidence>
<proteinExistence type="predicted"/>
<dbReference type="Proteomes" id="UP000476176">
    <property type="component" value="Unassembled WGS sequence"/>
</dbReference>
<dbReference type="Proteomes" id="UP000440367">
    <property type="component" value="Unassembled WGS sequence"/>
</dbReference>
<dbReference type="EMBL" id="QXFZ01000204">
    <property type="protein sequence ID" value="KAE9127131.1"/>
    <property type="molecule type" value="Genomic_DNA"/>
</dbReference>
<dbReference type="Proteomes" id="UP000486351">
    <property type="component" value="Unassembled WGS sequence"/>
</dbReference>
<feature type="domain" description="SGNH hydrolase-type esterase" evidence="2">
    <location>
        <begin position="43"/>
        <end position="236"/>
    </location>
</feature>
<dbReference type="EMBL" id="QXGD01000219">
    <property type="protein sequence ID" value="KAE9247309.1"/>
    <property type="molecule type" value="Genomic_DNA"/>
</dbReference>
<dbReference type="Proteomes" id="UP000488956">
    <property type="component" value="Unassembled WGS sequence"/>
</dbReference>